<dbReference type="PANTHER" id="PTHR22683">
    <property type="entry name" value="SPORULATION PROTEIN RELATED"/>
    <property type="match status" value="1"/>
</dbReference>
<evidence type="ECO:0000256" key="16">
    <source>
        <dbReference type="PROSITE-ProRule" id="PRU00289"/>
    </source>
</evidence>
<comment type="similarity">
    <text evidence="2">Belongs to the FtsK/SpoIIIE/SftA family.</text>
</comment>
<dbReference type="Pfam" id="PF17854">
    <property type="entry name" value="FtsK_alpha"/>
    <property type="match status" value="1"/>
</dbReference>
<evidence type="ECO:0000256" key="8">
    <source>
        <dbReference type="ARBA" id="ARBA00022829"/>
    </source>
</evidence>
<evidence type="ECO:0000256" key="14">
    <source>
        <dbReference type="ARBA" id="ARBA00024784"/>
    </source>
</evidence>
<dbReference type="Pfam" id="PF13491">
    <property type="entry name" value="FtsK_4TM"/>
    <property type="match status" value="1"/>
</dbReference>
<feature type="region of interest" description="Disordered" evidence="17">
    <location>
        <begin position="236"/>
        <end position="273"/>
    </location>
</feature>
<dbReference type="InterPro" id="IPR025199">
    <property type="entry name" value="FtsK_4TM"/>
</dbReference>
<evidence type="ECO:0000256" key="6">
    <source>
        <dbReference type="ARBA" id="ARBA00022692"/>
    </source>
</evidence>
<dbReference type="InterPro" id="IPR002543">
    <property type="entry name" value="FtsK_dom"/>
</dbReference>
<dbReference type="Gene3D" id="3.40.50.300">
    <property type="entry name" value="P-loop containing nucleotide triphosphate hydrolases"/>
    <property type="match status" value="1"/>
</dbReference>
<name>A0A0P0Z4Y2_9HYPH</name>
<evidence type="ECO:0000256" key="9">
    <source>
        <dbReference type="ARBA" id="ARBA00022840"/>
    </source>
</evidence>
<comment type="subcellular location">
    <subcellularLocation>
        <location evidence="1">Cell membrane</location>
        <topology evidence="1">Multi-pass membrane protein</topology>
    </subcellularLocation>
</comment>
<evidence type="ECO:0000313" key="20">
    <source>
        <dbReference type="EMBL" id="BAT29056.1"/>
    </source>
</evidence>
<keyword evidence="12 18" id="KW-0472">Membrane</keyword>
<evidence type="ECO:0000256" key="10">
    <source>
        <dbReference type="ARBA" id="ARBA00022989"/>
    </source>
</evidence>
<feature type="binding site" evidence="16">
    <location>
        <begin position="599"/>
        <end position="606"/>
    </location>
    <ligand>
        <name>ATP</name>
        <dbReference type="ChEBI" id="CHEBI:30616"/>
    </ligand>
</feature>
<dbReference type="PROSITE" id="PS50901">
    <property type="entry name" value="FTSK"/>
    <property type="match status" value="1"/>
</dbReference>
<feature type="transmembrane region" description="Helical" evidence="18">
    <location>
        <begin position="62"/>
        <end position="93"/>
    </location>
</feature>
<keyword evidence="10 18" id="KW-1133">Transmembrane helix</keyword>
<keyword evidence="7 16" id="KW-0547">Nucleotide-binding</keyword>
<comment type="function">
    <text evidence="14">Essential cell division protein that coordinates cell division and chromosome segregation. The N-terminus is involved in assembly of the cell-division machinery. The C-terminus functions as a DNA motor that moves dsDNA in an ATP-dependent manner towards the dif recombination site, which is located within the replication terminus region. Translocation stops specifically at Xer-dif sites, where FtsK interacts with the Xer recombinase, allowing activation of chromosome unlinking by recombination. FtsK orienting polar sequences (KOPS) guide the direction of DNA translocation. FtsK can remove proteins from DNA as it translocates, but translocation stops specifically at XerCD-dif site, thereby preventing removal of XerC and XerD from dif.</text>
</comment>
<dbReference type="SUPFAM" id="SSF52540">
    <property type="entry name" value="P-loop containing nucleoside triphosphate hydrolases"/>
    <property type="match status" value="1"/>
</dbReference>
<evidence type="ECO:0000256" key="1">
    <source>
        <dbReference type="ARBA" id="ARBA00004651"/>
    </source>
</evidence>
<evidence type="ECO:0000256" key="12">
    <source>
        <dbReference type="ARBA" id="ARBA00023136"/>
    </source>
</evidence>
<keyword evidence="4" id="KW-1003">Cell membrane</keyword>
<dbReference type="Gene3D" id="1.10.10.10">
    <property type="entry name" value="Winged helix-like DNA-binding domain superfamily/Winged helix DNA-binding domain"/>
    <property type="match status" value="1"/>
</dbReference>
<dbReference type="InterPro" id="IPR036388">
    <property type="entry name" value="WH-like_DNA-bd_sf"/>
</dbReference>
<dbReference type="InterPro" id="IPR050206">
    <property type="entry name" value="FtsK/SpoIIIE/SftA"/>
</dbReference>
<feature type="transmembrane region" description="Helical" evidence="18">
    <location>
        <begin position="20"/>
        <end position="42"/>
    </location>
</feature>
<keyword evidence="13" id="KW-0131">Cell cycle</keyword>
<dbReference type="GO" id="GO:0003677">
    <property type="term" value="F:DNA binding"/>
    <property type="evidence" value="ECO:0007669"/>
    <property type="project" value="UniProtKB-KW"/>
</dbReference>
<dbReference type="InterPro" id="IPR036390">
    <property type="entry name" value="WH_DNA-bd_sf"/>
</dbReference>
<keyword evidence="9 16" id="KW-0067">ATP-binding</keyword>
<organism evidence="20">
    <name type="scientific">Aurantimonas manganoxydans</name>
    <dbReference type="NCBI Taxonomy" id="651183"/>
    <lineage>
        <taxon>Bacteria</taxon>
        <taxon>Pseudomonadati</taxon>
        <taxon>Pseudomonadota</taxon>
        <taxon>Alphaproteobacteria</taxon>
        <taxon>Hyphomicrobiales</taxon>
        <taxon>Aurantimonadaceae</taxon>
        <taxon>Aurantimonas</taxon>
    </lineage>
</organism>
<evidence type="ECO:0000256" key="13">
    <source>
        <dbReference type="ARBA" id="ARBA00023306"/>
    </source>
</evidence>
<evidence type="ECO:0000256" key="4">
    <source>
        <dbReference type="ARBA" id="ARBA00022475"/>
    </source>
</evidence>
<feature type="domain" description="FtsK" evidence="19">
    <location>
        <begin position="582"/>
        <end position="801"/>
    </location>
</feature>
<proteinExistence type="inferred from homology"/>
<keyword evidence="11" id="KW-0238">DNA-binding</keyword>
<dbReference type="InterPro" id="IPR018541">
    <property type="entry name" value="Ftsk_gamma"/>
</dbReference>
<dbReference type="InterPro" id="IPR003593">
    <property type="entry name" value="AAA+_ATPase"/>
</dbReference>
<protein>
    <recommendedName>
        <fullName evidence="3">DNA translocase FtsK</fullName>
    </recommendedName>
</protein>
<dbReference type="InterPro" id="IPR041027">
    <property type="entry name" value="FtsK_alpha"/>
</dbReference>
<dbReference type="CDD" id="cd01127">
    <property type="entry name" value="TrwB_TraG_TraD_VirD4"/>
    <property type="match status" value="1"/>
</dbReference>
<evidence type="ECO:0000256" key="5">
    <source>
        <dbReference type="ARBA" id="ARBA00022618"/>
    </source>
</evidence>
<keyword evidence="6 18" id="KW-0812">Transmembrane</keyword>
<feature type="region of interest" description="Disordered" evidence="17">
    <location>
        <begin position="372"/>
        <end position="408"/>
    </location>
</feature>
<dbReference type="SUPFAM" id="SSF46785">
    <property type="entry name" value="Winged helix' DNA-binding domain"/>
    <property type="match status" value="1"/>
</dbReference>
<evidence type="ECO:0000256" key="7">
    <source>
        <dbReference type="ARBA" id="ARBA00022741"/>
    </source>
</evidence>
<feature type="compositionally biased region" description="Basic and acidic residues" evidence="17">
    <location>
        <begin position="236"/>
        <end position="249"/>
    </location>
</feature>
<evidence type="ECO:0000259" key="19">
    <source>
        <dbReference type="PROSITE" id="PS50901"/>
    </source>
</evidence>
<accession>A0A0P0Z4Y2</accession>
<sequence>MASTASGDSQTSFIRRQGELCGAAGLIGLAGYLGVACATWTVSDPSLSQSNQNMVENWAGPAGAVVADLAMQIFGLGAALLVALPAIWGLLFLSGLSVDHIWRRAWYALAGIVLASAALGCLPAPAGWPLPIGLGGVAGDIVLKFPALATGAYPSGLLGFVFAAMIAAPAGWLFLNGAGLIDRNRAKPVADNRRRPIQDEDEEAGESRVALAIGALAHTAYSVRSSVQRHLEARRAAREPAEFGDRFDDWQDDDFATPQAAPQPQPQMQSGREIRVAAQAETGAGYHDPMADYPEDDGMTDAGNWQDDVPYGDESAAYDGSFDGPQPALDDDAMVVGPADRVSPNAAPIPEESSGWRGLLAGNIVAFPGRKAPAAEAPRSEPRGRAEGQGAPARPPQRAAAPQPDAGVRVVPQATVTADQQRLRTGSGRATALKPVTTVADPVRFELPSIEYLTPPKPRSRDSSLSPEALQENARLLEGVLEDFGVKGEIIEVRPGPVVTLYELEPAPGIKSSRVIGLSDDIARSMSAIAARVAVIPGKNAIGIELPNQRRDTVYFREMIGSDAFIQNKAKLPLALGKTIGGEPVIADLAKMPHLLVAGTTGSGKSVSINTMILSLLYRMTPAECRLIMIDPKMLELSIYDGIPHLLAPVVTDPKKAVVALKWTVREMEDRYRKMSKVGVRNIDGFNARVKTAMEKGETISRTVQTGFDRETGEPIFETEEFDLSPLPYIVVIIDEMADLMMVAGKDIEGTVQRLAQMARAAGIHVIMATQRPSVDVITGTIKANFPTRISFQVTSKIDSRTILQEQGAEQLLGMGDMLFMAGGGRTQRVHGPFVDDAEVEDIVNHLKSQGVPDYLDSILEEDEEDGGGDGGSSGGSGGGEPDEGADLYDQAVAIVLRDGKASTSYVQRRLSIGYNRAASIIERMEREGVVGAANHAGKREILVPTEDDRM</sequence>
<feature type="transmembrane region" description="Helical" evidence="18">
    <location>
        <begin position="152"/>
        <end position="175"/>
    </location>
</feature>
<evidence type="ECO:0000256" key="2">
    <source>
        <dbReference type="ARBA" id="ARBA00006474"/>
    </source>
</evidence>
<evidence type="ECO:0000256" key="3">
    <source>
        <dbReference type="ARBA" id="ARBA00020887"/>
    </source>
</evidence>
<dbReference type="SMART" id="SM00843">
    <property type="entry name" value="Ftsk_gamma"/>
    <property type="match status" value="1"/>
</dbReference>
<dbReference type="Pfam" id="PF01580">
    <property type="entry name" value="FtsK_SpoIIIE"/>
    <property type="match status" value="1"/>
</dbReference>
<dbReference type="PANTHER" id="PTHR22683:SF41">
    <property type="entry name" value="DNA TRANSLOCASE FTSK"/>
    <property type="match status" value="1"/>
</dbReference>
<evidence type="ECO:0000256" key="18">
    <source>
        <dbReference type="SAM" id="Phobius"/>
    </source>
</evidence>
<dbReference type="InterPro" id="IPR027417">
    <property type="entry name" value="P-loop_NTPase"/>
</dbReference>
<feature type="region of interest" description="Disordered" evidence="17">
    <location>
        <begin position="861"/>
        <end position="885"/>
    </location>
</feature>
<keyword evidence="8" id="KW-0159">Chromosome partition</keyword>
<feature type="transmembrane region" description="Helical" evidence="18">
    <location>
        <begin position="105"/>
        <end position="126"/>
    </location>
</feature>
<feature type="compositionally biased region" description="Gly residues" evidence="17">
    <location>
        <begin position="869"/>
        <end position="880"/>
    </location>
</feature>
<dbReference type="Gene3D" id="3.30.980.40">
    <property type="match status" value="1"/>
</dbReference>
<evidence type="ECO:0000256" key="17">
    <source>
        <dbReference type="SAM" id="MobiDB-lite"/>
    </source>
</evidence>
<dbReference type="SMART" id="SM00382">
    <property type="entry name" value="AAA"/>
    <property type="match status" value="1"/>
</dbReference>
<dbReference type="AlphaFoldDB" id="A0A0P0Z4Y2"/>
<reference evidence="20" key="1">
    <citation type="journal article" date="2015" name="Proc. Natl. Acad. Sci. U.S.A.">
        <title>Bacterial clade with the ribosomal RNA operon on a small plasmid rather than the chromosome.</title>
        <authorList>
            <person name="Anda M."/>
            <person name="Ohtsubo Y."/>
            <person name="Okubo T."/>
            <person name="Sugawara M."/>
            <person name="Nagata Y."/>
            <person name="Tsuda M."/>
            <person name="Minamisawa K."/>
            <person name="Mitsui H."/>
        </authorList>
    </citation>
    <scope>NUCLEOTIDE SEQUENCE</scope>
    <source>
        <strain evidence="20">DSM 21871</strain>
    </source>
</reference>
<evidence type="ECO:0000256" key="11">
    <source>
        <dbReference type="ARBA" id="ARBA00023125"/>
    </source>
</evidence>
<dbReference type="EMBL" id="LC066378">
    <property type="protein sequence ID" value="BAT29056.1"/>
    <property type="molecule type" value="Genomic_DNA"/>
</dbReference>
<dbReference type="GO" id="GO:0005524">
    <property type="term" value="F:ATP binding"/>
    <property type="evidence" value="ECO:0007669"/>
    <property type="project" value="UniProtKB-UniRule"/>
</dbReference>
<evidence type="ECO:0000256" key="15">
    <source>
        <dbReference type="ARBA" id="ARBA00025923"/>
    </source>
</evidence>
<dbReference type="GO" id="GO:0051301">
    <property type="term" value="P:cell division"/>
    <property type="evidence" value="ECO:0007669"/>
    <property type="project" value="UniProtKB-KW"/>
</dbReference>
<keyword evidence="5" id="KW-0132">Cell division</keyword>
<comment type="subunit">
    <text evidence="15">Homohexamer. Forms a ring that surrounds DNA.</text>
</comment>
<dbReference type="GO" id="GO:0007059">
    <property type="term" value="P:chromosome segregation"/>
    <property type="evidence" value="ECO:0007669"/>
    <property type="project" value="UniProtKB-KW"/>
</dbReference>
<dbReference type="Pfam" id="PF09397">
    <property type="entry name" value="FtsK_gamma"/>
    <property type="match status" value="1"/>
</dbReference>
<dbReference type="GO" id="GO:0005886">
    <property type="term" value="C:plasma membrane"/>
    <property type="evidence" value="ECO:0007669"/>
    <property type="project" value="UniProtKB-SubCell"/>
</dbReference>